<dbReference type="OrthoDB" id="660361at2"/>
<evidence type="ECO:0000313" key="3">
    <source>
        <dbReference type="Proteomes" id="UP000198999"/>
    </source>
</evidence>
<dbReference type="AlphaFoldDB" id="A0A1H9GS94"/>
<accession>A0A1H9GS94</accession>
<keyword evidence="3" id="KW-1185">Reference proteome</keyword>
<protein>
    <recommendedName>
        <fullName evidence="4">DUF4199 domain-containing protein</fullName>
    </recommendedName>
</protein>
<keyword evidence="1" id="KW-0472">Membrane</keyword>
<dbReference type="Pfam" id="PF13858">
    <property type="entry name" value="DUF4199"/>
    <property type="match status" value="1"/>
</dbReference>
<feature type="transmembrane region" description="Helical" evidence="1">
    <location>
        <begin position="151"/>
        <end position="169"/>
    </location>
</feature>
<keyword evidence="1" id="KW-0812">Transmembrane</keyword>
<sequence>MGKSVKTLARNYGVYLGVLLSIIYILVYFINLNLFVNSTFGISLYIICVIFGIVAVAKVKQYYNGYLSFKDCFTSYFITIFIGLLFMTLLSYILFNFIDVEAAAALKELSKEKLVEVYNNLNVSKEKINEMLLQMEADNLFSFKNSFSTLLIRYILPLSIIGLLVSATLKKRNQDTE</sequence>
<dbReference type="STRING" id="419940.SAMN05421824_1900"/>
<organism evidence="2 3">
    <name type="scientific">Hyunsoonleella jejuensis</name>
    <dbReference type="NCBI Taxonomy" id="419940"/>
    <lineage>
        <taxon>Bacteria</taxon>
        <taxon>Pseudomonadati</taxon>
        <taxon>Bacteroidota</taxon>
        <taxon>Flavobacteriia</taxon>
        <taxon>Flavobacteriales</taxon>
        <taxon>Flavobacteriaceae</taxon>
    </lineage>
</organism>
<proteinExistence type="predicted"/>
<evidence type="ECO:0000313" key="2">
    <source>
        <dbReference type="EMBL" id="SEQ52935.1"/>
    </source>
</evidence>
<dbReference type="EMBL" id="FOFN01000002">
    <property type="protein sequence ID" value="SEQ52935.1"/>
    <property type="molecule type" value="Genomic_DNA"/>
</dbReference>
<dbReference type="Proteomes" id="UP000198999">
    <property type="component" value="Unassembled WGS sequence"/>
</dbReference>
<dbReference type="InterPro" id="IPR025250">
    <property type="entry name" value="DUF4199"/>
</dbReference>
<reference evidence="2 3" key="1">
    <citation type="submission" date="2016-10" db="EMBL/GenBank/DDBJ databases">
        <authorList>
            <person name="de Groot N.N."/>
        </authorList>
    </citation>
    <scope>NUCLEOTIDE SEQUENCE [LARGE SCALE GENOMIC DNA]</scope>
    <source>
        <strain evidence="2 3">DSM 21035</strain>
    </source>
</reference>
<name>A0A1H9GS94_9FLAO</name>
<dbReference type="RefSeq" id="WP_092578842.1">
    <property type="nucleotide sequence ID" value="NZ_FOFN01000002.1"/>
</dbReference>
<keyword evidence="1" id="KW-1133">Transmembrane helix</keyword>
<gene>
    <name evidence="2" type="ORF">SAMN05421824_1900</name>
</gene>
<evidence type="ECO:0000256" key="1">
    <source>
        <dbReference type="SAM" id="Phobius"/>
    </source>
</evidence>
<feature type="transmembrane region" description="Helical" evidence="1">
    <location>
        <begin position="36"/>
        <end position="56"/>
    </location>
</feature>
<feature type="transmembrane region" description="Helical" evidence="1">
    <location>
        <begin position="76"/>
        <end position="98"/>
    </location>
</feature>
<feature type="transmembrane region" description="Helical" evidence="1">
    <location>
        <begin position="12"/>
        <end position="30"/>
    </location>
</feature>
<evidence type="ECO:0008006" key="4">
    <source>
        <dbReference type="Google" id="ProtNLM"/>
    </source>
</evidence>